<name>A0A9E2L0N3_9SPIR</name>
<reference evidence="1" key="2">
    <citation type="submission" date="2021-04" db="EMBL/GenBank/DDBJ databases">
        <authorList>
            <person name="Gilroy R."/>
        </authorList>
    </citation>
    <scope>NUCLEOTIDE SEQUENCE</scope>
    <source>
        <strain evidence="1">Gambia15-2214</strain>
    </source>
</reference>
<dbReference type="Gene3D" id="1.10.10.2120">
    <property type="match status" value="1"/>
</dbReference>
<dbReference type="Gene3D" id="3.60.60.10">
    <property type="entry name" value="Penicillin V Acylase, Chain A"/>
    <property type="match status" value="1"/>
</dbReference>
<comment type="caution">
    <text evidence="1">The sequence shown here is derived from an EMBL/GenBank/DDBJ whole genome shotgun (WGS) entry which is preliminary data.</text>
</comment>
<dbReference type="GO" id="GO:0016787">
    <property type="term" value="F:hydrolase activity"/>
    <property type="evidence" value="ECO:0007669"/>
    <property type="project" value="UniProtKB-KW"/>
</dbReference>
<dbReference type="AlphaFoldDB" id="A0A9E2L0N3"/>
<gene>
    <name evidence="1" type="ORF">IAA16_00515</name>
</gene>
<evidence type="ECO:0000313" key="1">
    <source>
        <dbReference type="EMBL" id="MBU3849030.1"/>
    </source>
</evidence>
<feature type="non-terminal residue" evidence="1">
    <location>
        <position position="109"/>
    </location>
</feature>
<dbReference type="Proteomes" id="UP000823914">
    <property type="component" value="Unassembled WGS sequence"/>
</dbReference>
<sequence length="109" mass="12357">MYHSHFTGSHYQAGFRWGRLLLNHGNRVLESIPFEITRERIEYGESCVPVYKKYYPEILEEIRGIADGQKCSLTILQAFLFGMYAVPPQCSCSCFATTGTDGILLGRNS</sequence>
<protein>
    <submittedName>
        <fullName evidence="1">Choloylglycine hydrolase</fullName>
    </submittedName>
</protein>
<organism evidence="1 2">
    <name type="scientific">Candidatus Treponema excrementipullorum</name>
    <dbReference type="NCBI Taxonomy" id="2838768"/>
    <lineage>
        <taxon>Bacteria</taxon>
        <taxon>Pseudomonadati</taxon>
        <taxon>Spirochaetota</taxon>
        <taxon>Spirochaetia</taxon>
        <taxon>Spirochaetales</taxon>
        <taxon>Treponemataceae</taxon>
        <taxon>Treponema</taxon>
    </lineage>
</organism>
<reference evidence="1" key="1">
    <citation type="journal article" date="2021" name="PeerJ">
        <title>Extensive microbial diversity within the chicken gut microbiome revealed by metagenomics and culture.</title>
        <authorList>
            <person name="Gilroy R."/>
            <person name="Ravi A."/>
            <person name="Getino M."/>
            <person name="Pursley I."/>
            <person name="Horton D.L."/>
            <person name="Alikhan N.F."/>
            <person name="Baker D."/>
            <person name="Gharbi K."/>
            <person name="Hall N."/>
            <person name="Watson M."/>
            <person name="Adriaenssens E.M."/>
            <person name="Foster-Nyarko E."/>
            <person name="Jarju S."/>
            <person name="Secka A."/>
            <person name="Antonio M."/>
            <person name="Oren A."/>
            <person name="Chaudhuri R.R."/>
            <person name="La Ragione R."/>
            <person name="Hildebrand F."/>
            <person name="Pallen M.J."/>
        </authorList>
    </citation>
    <scope>NUCLEOTIDE SEQUENCE</scope>
    <source>
        <strain evidence="1">Gambia15-2214</strain>
    </source>
</reference>
<accession>A0A9E2L0N3</accession>
<dbReference type="EMBL" id="JAHLFV010000011">
    <property type="protein sequence ID" value="MBU3849030.1"/>
    <property type="molecule type" value="Genomic_DNA"/>
</dbReference>
<proteinExistence type="predicted"/>
<evidence type="ECO:0000313" key="2">
    <source>
        <dbReference type="Proteomes" id="UP000823914"/>
    </source>
</evidence>
<keyword evidence="1" id="KW-0378">Hydrolase</keyword>